<dbReference type="OrthoDB" id="9784383at2"/>
<dbReference type="KEGG" id="dti:Desti_0308"/>
<dbReference type="Pfam" id="PF13768">
    <property type="entry name" value="VWA_3"/>
    <property type="match status" value="1"/>
</dbReference>
<protein>
    <submittedName>
        <fullName evidence="2">Uncharacterized protein containing a von Willebrand factor type A (VWA) domain</fullName>
    </submittedName>
</protein>
<organism evidence="2 3">
    <name type="scientific">Desulfomonile tiedjei (strain ATCC 49306 / DSM 6799 / DCB-1)</name>
    <dbReference type="NCBI Taxonomy" id="706587"/>
    <lineage>
        <taxon>Bacteria</taxon>
        <taxon>Pseudomonadati</taxon>
        <taxon>Thermodesulfobacteriota</taxon>
        <taxon>Desulfomonilia</taxon>
        <taxon>Desulfomonilales</taxon>
        <taxon>Desulfomonilaceae</taxon>
        <taxon>Desulfomonile</taxon>
    </lineage>
</organism>
<dbReference type="AlphaFoldDB" id="I4C0F7"/>
<dbReference type="SUPFAM" id="SSF53300">
    <property type="entry name" value="vWA-like"/>
    <property type="match status" value="1"/>
</dbReference>
<evidence type="ECO:0000313" key="2">
    <source>
        <dbReference type="EMBL" id="AFM23048.1"/>
    </source>
</evidence>
<dbReference type="InterPro" id="IPR002035">
    <property type="entry name" value="VWF_A"/>
</dbReference>
<keyword evidence="3" id="KW-1185">Reference proteome</keyword>
<dbReference type="PANTHER" id="PTHR45737:SF6">
    <property type="entry name" value="VON WILLEBRAND FACTOR A DOMAIN-CONTAINING PROTEIN 5A"/>
    <property type="match status" value="1"/>
</dbReference>
<sequence length="718" mass="79595">MKALSLKPNYSVHAKPAHDIVKVRVLSRYILLLLKYPSQWFTWACLLVLVCTGVETCPAGGVLHVFPPSVQDETFAIARQAVLVSRTIVTVTDSHIEYRIDQTFHNNNDFPLTGLFILPLSRDEHPEDLEIRVDGAISPAEVLSPEAFLSLLKELTLSMKDPSLLGLAGRTVAIVRPIHMGIRGQKTFRCQFKVPVTTESDGLDLTVPLDGEQYSIGVIGELDIRVRIKSSRPVRSLFSSSHAIAITRESPYRCMAATKLTDKAVKQPFHLIATFSDADPEFRVFSHRDNGKKGFFMALIPPPIAPSKDRQPEKDVVFLIDASRSMSPADLAAAKRTVISGVERLRPGDRFNVIVVDTRTRMLFEKLVPLSEHNAARAVGFVNALQRGGATDLYNSVIGALEQFNSRKRPGFVVFAGNGHGTVGITNPETILEHVQKSNRFRARVFTLGLGMHKDIAFLERVAAFTKGASFNDQGKEDFESLLNRLFSTVSPPRMSEIQLEFPDISPEEVDPDPIPDLIGEENIVLLGRYSTKGDVPSKIKLKAKVQGRAKTVTKTIVFPETSARNTFLPGLWAMRRIGGLLQKERMRGAEYEIRDELSGLAKEYGFRLPAPGGPVQKELNELLWRFKTSYTQTDLTAGGCKIVQGRVFRLSPEGTWIDSNCVAPMNMKTVQFLSDAYFDLIRQSPDIGTFLAIGPDCVIAMEKEVLRIRSSGGPNTP</sequence>
<dbReference type="HOGENOM" id="CLU_011139_2_0_7"/>
<dbReference type="PANTHER" id="PTHR45737">
    <property type="entry name" value="VON WILLEBRAND FACTOR A DOMAIN-CONTAINING PROTEIN 5A"/>
    <property type="match status" value="1"/>
</dbReference>
<reference evidence="3" key="1">
    <citation type="submission" date="2012-06" db="EMBL/GenBank/DDBJ databases">
        <title>Complete sequence of chromosome of Desulfomonile tiedjei DSM 6799.</title>
        <authorList>
            <person name="Lucas S."/>
            <person name="Copeland A."/>
            <person name="Lapidus A."/>
            <person name="Glavina del Rio T."/>
            <person name="Dalin E."/>
            <person name="Tice H."/>
            <person name="Bruce D."/>
            <person name="Goodwin L."/>
            <person name="Pitluck S."/>
            <person name="Peters L."/>
            <person name="Ovchinnikova G."/>
            <person name="Zeytun A."/>
            <person name="Lu M."/>
            <person name="Kyrpides N."/>
            <person name="Mavromatis K."/>
            <person name="Ivanova N."/>
            <person name="Brettin T."/>
            <person name="Detter J.C."/>
            <person name="Han C."/>
            <person name="Larimer F."/>
            <person name="Land M."/>
            <person name="Hauser L."/>
            <person name="Markowitz V."/>
            <person name="Cheng J.-F."/>
            <person name="Hugenholtz P."/>
            <person name="Woyke T."/>
            <person name="Wu D."/>
            <person name="Spring S."/>
            <person name="Schroeder M."/>
            <person name="Brambilla E."/>
            <person name="Klenk H.-P."/>
            <person name="Eisen J.A."/>
        </authorList>
    </citation>
    <scope>NUCLEOTIDE SEQUENCE [LARGE SCALE GENOMIC DNA]</scope>
    <source>
        <strain evidence="3">ATCC 49306 / DSM 6799 / DCB-1</strain>
    </source>
</reference>
<accession>I4C0F7</accession>
<proteinExistence type="predicted"/>
<gene>
    <name evidence="2" type="ordered locus">Desti_0308</name>
</gene>
<dbReference type="Proteomes" id="UP000006055">
    <property type="component" value="Chromosome"/>
</dbReference>
<dbReference type="SMART" id="SM00327">
    <property type="entry name" value="VWA"/>
    <property type="match status" value="1"/>
</dbReference>
<feature type="domain" description="VWFA" evidence="1">
    <location>
        <begin position="315"/>
        <end position="490"/>
    </location>
</feature>
<dbReference type="STRING" id="706587.Desti_0308"/>
<dbReference type="eggNOG" id="COG2304">
    <property type="taxonomic scope" value="Bacteria"/>
</dbReference>
<evidence type="ECO:0000313" key="3">
    <source>
        <dbReference type="Proteomes" id="UP000006055"/>
    </source>
</evidence>
<dbReference type="EMBL" id="CP003360">
    <property type="protein sequence ID" value="AFM23048.1"/>
    <property type="molecule type" value="Genomic_DNA"/>
</dbReference>
<name>I4C0F7_DESTA</name>
<evidence type="ECO:0000259" key="1">
    <source>
        <dbReference type="PROSITE" id="PS50234"/>
    </source>
</evidence>
<dbReference type="Gene3D" id="3.40.50.410">
    <property type="entry name" value="von Willebrand factor, type A domain"/>
    <property type="match status" value="1"/>
</dbReference>
<dbReference type="InterPro" id="IPR036465">
    <property type="entry name" value="vWFA_dom_sf"/>
</dbReference>
<dbReference type="RefSeq" id="WP_014808207.1">
    <property type="nucleotide sequence ID" value="NC_018025.1"/>
</dbReference>
<dbReference type="PROSITE" id="PS50234">
    <property type="entry name" value="VWFA"/>
    <property type="match status" value="1"/>
</dbReference>